<evidence type="ECO:0000256" key="4">
    <source>
        <dbReference type="SAM" id="MobiDB-lite"/>
    </source>
</evidence>
<dbReference type="OrthoDB" id="6108017at2759"/>
<evidence type="ECO:0000256" key="3">
    <source>
        <dbReference type="SAM" id="Coils"/>
    </source>
</evidence>
<reference evidence="6 7" key="2">
    <citation type="submission" date="2016-10" db="EMBL/GenBank/DDBJ databases">
        <authorList>
            <person name="Benchimol M."/>
            <person name="Almeida L.G."/>
            <person name="Vasconcelos A.T."/>
            <person name="Perreira-Neves A."/>
            <person name="Rosa I.A."/>
            <person name="Tasca T."/>
            <person name="Bogo M.R."/>
            <person name="de Souza W."/>
        </authorList>
    </citation>
    <scope>NUCLEOTIDE SEQUENCE [LARGE SCALE GENOMIC DNA]</scope>
    <source>
        <strain evidence="6 7">K</strain>
    </source>
</reference>
<dbReference type="GO" id="GO:0051015">
    <property type="term" value="F:actin filament binding"/>
    <property type="evidence" value="ECO:0007669"/>
    <property type="project" value="TreeGrafter"/>
</dbReference>
<feature type="compositionally biased region" description="Low complexity" evidence="4">
    <location>
        <begin position="303"/>
        <end position="315"/>
    </location>
</feature>
<dbReference type="AlphaFoldDB" id="A0A1J4J5I9"/>
<feature type="coiled-coil region" evidence="3">
    <location>
        <begin position="349"/>
        <end position="376"/>
    </location>
</feature>
<dbReference type="GO" id="GO:0015629">
    <property type="term" value="C:actin cytoskeleton"/>
    <property type="evidence" value="ECO:0007669"/>
    <property type="project" value="TreeGrafter"/>
</dbReference>
<keyword evidence="2 3" id="KW-0175">Coiled coil</keyword>
<dbReference type="VEuPathDB" id="TrichDB:TRFO_11810"/>
<feature type="region of interest" description="Disordered" evidence="4">
    <location>
        <begin position="290"/>
        <end position="331"/>
    </location>
</feature>
<dbReference type="InterPro" id="IPR043446">
    <property type="entry name" value="Neurabin-like"/>
</dbReference>
<keyword evidence="7" id="KW-1185">Reference proteome</keyword>
<dbReference type="RefSeq" id="XP_068346536.1">
    <property type="nucleotide sequence ID" value="XM_068496247.1"/>
</dbReference>
<feature type="coiled-coil region" evidence="3">
    <location>
        <begin position="29"/>
        <end position="70"/>
    </location>
</feature>
<dbReference type="GeneID" id="94830951"/>
<dbReference type="Gene3D" id="1.10.287.1490">
    <property type="match status" value="2"/>
</dbReference>
<dbReference type="EMBL" id="KX579583">
    <property type="protein sequence ID" value="ARM19816.1"/>
    <property type="molecule type" value="Genomic_DNA"/>
</dbReference>
<evidence type="ECO:0000313" key="5">
    <source>
        <dbReference type="EMBL" id="ARM19816.1"/>
    </source>
</evidence>
<organism evidence="6 7">
    <name type="scientific">Tritrichomonas foetus</name>
    <dbReference type="NCBI Taxonomy" id="1144522"/>
    <lineage>
        <taxon>Eukaryota</taxon>
        <taxon>Metamonada</taxon>
        <taxon>Parabasalia</taxon>
        <taxon>Tritrichomonadida</taxon>
        <taxon>Tritrichomonadidae</taxon>
        <taxon>Tritrichomonas</taxon>
    </lineage>
</organism>
<gene>
    <name evidence="6" type="ORF">TRFO_11810</name>
</gene>
<dbReference type="GO" id="GO:0019722">
    <property type="term" value="P:calcium-mediated signaling"/>
    <property type="evidence" value="ECO:0007669"/>
    <property type="project" value="TreeGrafter"/>
</dbReference>
<proteinExistence type="predicted"/>
<dbReference type="EMBL" id="MLAK01001404">
    <property type="protein sequence ID" value="OHS93399.1"/>
    <property type="molecule type" value="Genomic_DNA"/>
</dbReference>
<keyword evidence="1" id="KW-0597">Phosphoprotein</keyword>
<dbReference type="GO" id="GO:0007015">
    <property type="term" value="P:actin filament organization"/>
    <property type="evidence" value="ECO:0007669"/>
    <property type="project" value="TreeGrafter"/>
</dbReference>
<dbReference type="Proteomes" id="UP000179807">
    <property type="component" value="Unassembled WGS sequence"/>
</dbReference>
<dbReference type="PANTHER" id="PTHR16154:SF6">
    <property type="entry name" value="SPINOPHILIN, ISOFORM J"/>
    <property type="match status" value="1"/>
</dbReference>
<dbReference type="GO" id="GO:0005737">
    <property type="term" value="C:cytoplasm"/>
    <property type="evidence" value="ECO:0007669"/>
    <property type="project" value="TreeGrafter"/>
</dbReference>
<feature type="coiled-coil region" evidence="3">
    <location>
        <begin position="696"/>
        <end position="952"/>
    </location>
</feature>
<sequence>MREQNEELLKENTVLRSQFEDAIKITKQLESVHEQNRDLLQQVRTLKQERDDLEHRLDISLETIKEMNAKLNDEKRSCTSIRGTDLHSMNKEIEKVKLQSKAQLDAIYDQLEKSKQATERESVEKRLLASKLDHILEDAKRYFSTTFNNVDDFISFLSSPPTVQEVPAIVPASIQSISRSTGLQNCAKNDGALERKLKHLKKQLKSSNESNLALEQQLKRCQSEFNGERSELRAQLRDLEGQVASLNDQKDQVENQLNYQVTALNQKNALLNKKIDSLTDQLQQTVSELKKAKKEQKNSLNAQQQQQQQQVQKQPQCDEEGAPKQHQPTQGQIVYNAPGVIDDAILEKNAQLTNDLAVANKKLNQLTDQLKSCSTRSTELSVAFEKAKADVDALQHVHDADVREIESLRSALHIKEVAEQEIREKQKALAKQPSARVLKLQRALESEKQKVYTLQNNETKLNSRIEDLEASLRLANQTTQECEDEAKKARSDLNEYRRRAEAQAPPSADDLLPPCVFRCDEFDPTLSSAIVRIANNAALQPASKLQNCFKTIRKHYTKQIAERDAALDQAFSENQTLSNSFNQFLVDASIALNDNAITLQDFFSENAGRRLVDQIAALRADQGNLRHQLESIRTFVATFQTTFGEFLSEPSDLHAQVNEIRGVIDMQKTAILARSKKIHELKNLVRSQNAAMKSAQIDFENKIHELEDTSKELQATISTLKVENKKLSGQVRDLNNELQTVTAEREQLETTIMQEQESLNTTMLEEISKSEKKLKEQLKLKAEQVHSLKQTIECYEAEVNKQKALINQLKLARHQRDQEYAELQRVMNEHDESAAERLEAEKRSITSSFENALNELKDQCEKHRLDVQKMAAQLSDTELKNAKLNQDINQVRKEKRKMEVEVATIKAQTEREKKLMESTIRAQKIQTEAQYNTKLEEQRTRAENEKRRLFAIGTDAFRSYFNPSEQIDERSFKAVLDNARDTIQSLQNSDTAIRRMLGVHDAQTTQDAVAQLLMGGCTA</sequence>
<evidence type="ECO:0000313" key="7">
    <source>
        <dbReference type="Proteomes" id="UP000179807"/>
    </source>
</evidence>
<reference evidence="5" key="1">
    <citation type="submission" date="2016-07" db="EMBL/GenBank/DDBJ databases">
        <authorList>
            <person name="Rosa I.A."/>
            <person name="Brigido M.C."/>
            <person name="Santos E.O."/>
            <person name="Almeida L.G.P."/>
            <person name="Zingalli R.B."/>
            <person name="Vasconcelos A.T.R."/>
            <person name="Souza W."/>
            <person name="Benchimol M."/>
        </authorList>
    </citation>
    <scope>NUCLEOTIDE SEQUENCE</scope>
    <source>
        <strain evidence="5">11810</strain>
    </source>
</reference>
<reference evidence="5" key="3">
    <citation type="journal article" date="2017" name="Biol. Cell">
        <title>The costa of trichomonads: A complex macromolecular cytoskeleton structure made of uncommon proteins.</title>
        <authorList>
            <person name="de Andrade Rosa I."/>
            <person name="Brigido M.C."/>
            <person name="de Oliveira Santos E."/>
            <person name="Gonzaga L."/>
            <person name="Zingali R.B."/>
            <person name="de Vasconcelos A.T."/>
            <person name="de Souza W."/>
            <person name="Benchimol M."/>
        </authorList>
    </citation>
    <scope>NUCLEOTIDE SEQUENCE</scope>
    <source>
        <strain evidence="5">11810</strain>
    </source>
</reference>
<feature type="coiled-coil region" evidence="3">
    <location>
        <begin position="437"/>
        <end position="499"/>
    </location>
</feature>
<protein>
    <submittedName>
        <fullName evidence="6">Uncharacterized protein</fullName>
    </submittedName>
</protein>
<accession>A0A1J4J5I9</accession>
<evidence type="ECO:0000256" key="1">
    <source>
        <dbReference type="ARBA" id="ARBA00022553"/>
    </source>
</evidence>
<evidence type="ECO:0000256" key="2">
    <source>
        <dbReference type="ARBA" id="ARBA00023054"/>
    </source>
</evidence>
<name>A0A1J4J5I9_9EUKA</name>
<dbReference type="PANTHER" id="PTHR16154">
    <property type="entry name" value="NEURABIN"/>
    <property type="match status" value="1"/>
</dbReference>
<evidence type="ECO:0000313" key="6">
    <source>
        <dbReference type="EMBL" id="OHS93399.1"/>
    </source>
</evidence>